<protein>
    <submittedName>
        <fullName evidence="2">UbiE/COQ5 family methyltransferase</fullName>
    </submittedName>
</protein>
<dbReference type="PANTHER" id="PTHR43861:SF1">
    <property type="entry name" value="TRANS-ACONITATE 2-METHYLTRANSFERASE"/>
    <property type="match status" value="1"/>
</dbReference>
<proteinExistence type="predicted"/>
<dbReference type="EMBL" id="AEUD01000016">
    <property type="protein sequence ID" value="EGD53912.1"/>
    <property type="molecule type" value="Genomic_DNA"/>
</dbReference>
<dbReference type="Pfam" id="PF08241">
    <property type="entry name" value="Methyltransf_11"/>
    <property type="match status" value="1"/>
</dbReference>
<evidence type="ECO:0000313" key="3">
    <source>
        <dbReference type="Proteomes" id="UP000035065"/>
    </source>
</evidence>
<gene>
    <name evidence="2" type="ORF">SCNU_16663</name>
</gene>
<dbReference type="GO" id="GO:0032259">
    <property type="term" value="P:methylation"/>
    <property type="evidence" value="ECO:0007669"/>
    <property type="project" value="UniProtKB-KW"/>
</dbReference>
<name>F1YN25_9ACTN</name>
<keyword evidence="3" id="KW-1185">Reference proteome</keyword>
<comment type="caution">
    <text evidence="2">The sequence shown here is derived from an EMBL/GenBank/DDBJ whole genome shotgun (WGS) entry which is preliminary data.</text>
</comment>
<keyword evidence="2" id="KW-0489">Methyltransferase</keyword>
<evidence type="ECO:0000259" key="1">
    <source>
        <dbReference type="Pfam" id="PF08241"/>
    </source>
</evidence>
<accession>F1YN25</accession>
<dbReference type="CDD" id="cd02440">
    <property type="entry name" value="AdoMet_MTases"/>
    <property type="match status" value="1"/>
</dbReference>
<dbReference type="InterPro" id="IPR013216">
    <property type="entry name" value="Methyltransf_11"/>
</dbReference>
<dbReference type="InterPro" id="IPR029063">
    <property type="entry name" value="SAM-dependent_MTases_sf"/>
</dbReference>
<evidence type="ECO:0000313" key="2">
    <source>
        <dbReference type="EMBL" id="EGD53912.1"/>
    </source>
</evidence>
<reference evidence="2 3" key="1">
    <citation type="journal article" date="2011" name="J. Bacteriol.">
        <title>Draft Genome Sequence of Gordonia neofelifaecis NRRL B-59395, a Cholesterol-Degrading Actinomycete.</title>
        <authorList>
            <person name="Ge F."/>
            <person name="Li W."/>
            <person name="Chen G."/>
            <person name="Liu Y."/>
            <person name="Zhang G."/>
            <person name="Yong B."/>
            <person name="Wang Q."/>
            <person name="Wang N."/>
            <person name="Huang Z."/>
            <person name="Li W."/>
            <person name="Wang J."/>
            <person name="Wu C."/>
            <person name="Xie Q."/>
            <person name="Liu G."/>
        </authorList>
    </citation>
    <scope>NUCLEOTIDE SEQUENCE [LARGE SCALE GENOMIC DNA]</scope>
    <source>
        <strain evidence="2 3">NRRL B-59395</strain>
    </source>
</reference>
<sequence length="290" mass="30509">MNHGSMANDSLGPDWTQHGAAWAEQDALFDRIFAPATRAVVEAADLQGTVLDVGCGGGTLLEAAAAAGATAVGVDISQAMVDAAAARVPAARVVVADAQTADLRTLSDGHGFDRIVSRFGVMFFDDPVAAFGNIRRSAGPDCRMAFVCWQEGSSNRIFTLGTRTLVAALDEPPERPDPGAPGPLAFADRDYLRSILDDSGWSGVSIEPLTFDSDYSTPDGAGGRTDGVEERLAVILATSTGQLVSDRVRASLGESGWADLLDRVRANLRENLVNGVVSHPNQCWLVTARP</sequence>
<dbReference type="AlphaFoldDB" id="F1YN25"/>
<dbReference type="Proteomes" id="UP000035065">
    <property type="component" value="Unassembled WGS sequence"/>
</dbReference>
<keyword evidence="2" id="KW-0808">Transferase</keyword>
<dbReference type="GO" id="GO:0008757">
    <property type="term" value="F:S-adenosylmethionine-dependent methyltransferase activity"/>
    <property type="evidence" value="ECO:0007669"/>
    <property type="project" value="InterPro"/>
</dbReference>
<dbReference type="Gene3D" id="3.40.50.150">
    <property type="entry name" value="Vaccinia Virus protein VP39"/>
    <property type="match status" value="1"/>
</dbReference>
<dbReference type="SUPFAM" id="SSF53335">
    <property type="entry name" value="S-adenosyl-L-methionine-dependent methyltransferases"/>
    <property type="match status" value="1"/>
</dbReference>
<dbReference type="STRING" id="644548.SCNU_16663"/>
<feature type="domain" description="Methyltransferase type 11" evidence="1">
    <location>
        <begin position="51"/>
        <end position="143"/>
    </location>
</feature>
<dbReference type="PANTHER" id="PTHR43861">
    <property type="entry name" value="TRANS-ACONITATE 2-METHYLTRANSFERASE-RELATED"/>
    <property type="match status" value="1"/>
</dbReference>
<organism evidence="2 3">
    <name type="scientific">Gordonia neofelifaecis NRRL B-59395</name>
    <dbReference type="NCBI Taxonomy" id="644548"/>
    <lineage>
        <taxon>Bacteria</taxon>
        <taxon>Bacillati</taxon>
        <taxon>Actinomycetota</taxon>
        <taxon>Actinomycetes</taxon>
        <taxon>Mycobacteriales</taxon>
        <taxon>Gordoniaceae</taxon>
        <taxon>Gordonia</taxon>
    </lineage>
</organism>
<dbReference type="eggNOG" id="COG2226">
    <property type="taxonomic scope" value="Bacteria"/>
</dbReference>